<dbReference type="AlphaFoldDB" id="A0A6G1HIQ5"/>
<protein>
    <submittedName>
        <fullName evidence="2">Uncharacterized protein</fullName>
    </submittedName>
</protein>
<sequence length="132" mass="14816">MSSPLFTRPPSHPSSQTMSQQYMSSPKANADPYAQCRRRRGQLHDPRQHGRDEYQEFPDVDARVVEEACKRPRHDVLELSINQREKADAAERDDPAYFIQGPGDEGGPPMLAEALQVRVKRGCVINGNITAS</sequence>
<evidence type="ECO:0000313" key="2">
    <source>
        <dbReference type="EMBL" id="KAF2395943.1"/>
    </source>
</evidence>
<evidence type="ECO:0000256" key="1">
    <source>
        <dbReference type="SAM" id="MobiDB-lite"/>
    </source>
</evidence>
<evidence type="ECO:0000313" key="3">
    <source>
        <dbReference type="Proteomes" id="UP000799640"/>
    </source>
</evidence>
<feature type="compositionally biased region" description="Low complexity" evidence="1">
    <location>
        <begin position="14"/>
        <end position="25"/>
    </location>
</feature>
<keyword evidence="3" id="KW-1185">Reference proteome</keyword>
<name>A0A6G1HIQ5_9PEZI</name>
<feature type="region of interest" description="Disordered" evidence="1">
    <location>
        <begin position="1"/>
        <end position="55"/>
    </location>
</feature>
<feature type="region of interest" description="Disordered" evidence="1">
    <location>
        <begin position="84"/>
        <end position="106"/>
    </location>
</feature>
<dbReference type="EMBL" id="ML996710">
    <property type="protein sequence ID" value="KAF2395943.1"/>
    <property type="molecule type" value="Genomic_DNA"/>
</dbReference>
<accession>A0A6G1HIQ5</accession>
<gene>
    <name evidence="2" type="ORF">EJ06DRAFT_534633</name>
</gene>
<dbReference type="Proteomes" id="UP000799640">
    <property type="component" value="Unassembled WGS sequence"/>
</dbReference>
<proteinExistence type="predicted"/>
<feature type="compositionally biased region" description="Basic and acidic residues" evidence="1">
    <location>
        <begin position="42"/>
        <end position="55"/>
    </location>
</feature>
<feature type="compositionally biased region" description="Basic and acidic residues" evidence="1">
    <location>
        <begin position="84"/>
        <end position="95"/>
    </location>
</feature>
<organism evidence="2 3">
    <name type="scientific">Trichodelitschia bisporula</name>
    <dbReference type="NCBI Taxonomy" id="703511"/>
    <lineage>
        <taxon>Eukaryota</taxon>
        <taxon>Fungi</taxon>
        <taxon>Dikarya</taxon>
        <taxon>Ascomycota</taxon>
        <taxon>Pezizomycotina</taxon>
        <taxon>Dothideomycetes</taxon>
        <taxon>Dothideomycetes incertae sedis</taxon>
        <taxon>Phaeotrichales</taxon>
        <taxon>Phaeotrichaceae</taxon>
        <taxon>Trichodelitschia</taxon>
    </lineage>
</organism>
<reference evidence="2" key="1">
    <citation type="journal article" date="2020" name="Stud. Mycol.">
        <title>101 Dothideomycetes genomes: a test case for predicting lifestyles and emergence of pathogens.</title>
        <authorList>
            <person name="Haridas S."/>
            <person name="Albert R."/>
            <person name="Binder M."/>
            <person name="Bloem J."/>
            <person name="Labutti K."/>
            <person name="Salamov A."/>
            <person name="Andreopoulos B."/>
            <person name="Baker S."/>
            <person name="Barry K."/>
            <person name="Bills G."/>
            <person name="Bluhm B."/>
            <person name="Cannon C."/>
            <person name="Castanera R."/>
            <person name="Culley D."/>
            <person name="Daum C."/>
            <person name="Ezra D."/>
            <person name="Gonzalez J."/>
            <person name="Henrissat B."/>
            <person name="Kuo A."/>
            <person name="Liang C."/>
            <person name="Lipzen A."/>
            <person name="Lutzoni F."/>
            <person name="Magnuson J."/>
            <person name="Mondo S."/>
            <person name="Nolan M."/>
            <person name="Ohm R."/>
            <person name="Pangilinan J."/>
            <person name="Park H.-J."/>
            <person name="Ramirez L."/>
            <person name="Alfaro M."/>
            <person name="Sun H."/>
            <person name="Tritt A."/>
            <person name="Yoshinaga Y."/>
            <person name="Zwiers L.-H."/>
            <person name="Turgeon B."/>
            <person name="Goodwin S."/>
            <person name="Spatafora J."/>
            <person name="Crous P."/>
            <person name="Grigoriev I."/>
        </authorList>
    </citation>
    <scope>NUCLEOTIDE SEQUENCE</scope>
    <source>
        <strain evidence="2">CBS 262.69</strain>
    </source>
</reference>